<protein>
    <submittedName>
        <fullName evidence="3">70a39fd8-1cec-48a3-92f3-bcc78b521d3e</fullName>
    </submittedName>
</protein>
<keyword evidence="2" id="KW-0472">Membrane</keyword>
<evidence type="ECO:0000256" key="2">
    <source>
        <dbReference type="SAM" id="Phobius"/>
    </source>
</evidence>
<sequence>MATTTTGPPESSAAKVADARPENVLDDASSVDDGVHEKQDAPVGASKWQKVKQHFRRFWWAHLIAVIILLAILLPIIFKVIIPAIIRNVVKSQELPVISGALNFTAPTHLNMSMDTSLDTPLGVKIDPLALSLYQPPADPDHDDSDAKGPFLTLQMPEQHVHHLTNVSIPEQTVQVVNQTQITAWFNQFFDNETVDLRLKADQLSAHLGALHYDVSLDKTVKVPGLNYLAGFGVQDMQFTIPPDPATGYNLRGHLLIPNAGVITLGLGNVSFNILAGDVNLGLVHLYDLDLRPGNNTPYFEGEFYFDQLVPNLAAVLASQQAALADGVVELHSRGNATVNYGRHIPYIEGVLNIKRIPMRIPLTSLLLDVVEGVLAGGMNGTQHLPLLDTLGEVLGNKTLFEQMLSHWDAAGGGGNGTAAGGAAGGKRSVMRAVGRSMRMNLFKLGLRRLRSKF</sequence>
<feature type="transmembrane region" description="Helical" evidence="2">
    <location>
        <begin position="58"/>
        <end position="78"/>
    </location>
</feature>
<dbReference type="Proteomes" id="UP000289323">
    <property type="component" value="Unassembled WGS sequence"/>
</dbReference>
<dbReference type="Pfam" id="PF12505">
    <property type="entry name" value="DUF3712"/>
    <property type="match status" value="1"/>
</dbReference>
<name>A0A3S4EVS9_9PEZI</name>
<dbReference type="GO" id="GO:0000329">
    <property type="term" value="C:fungal-type vacuole membrane"/>
    <property type="evidence" value="ECO:0007669"/>
    <property type="project" value="InterPro"/>
</dbReference>
<keyword evidence="2" id="KW-0812">Transmembrane</keyword>
<dbReference type="AlphaFoldDB" id="A0A3S4EVS9"/>
<organism evidence="3 4">
    <name type="scientific">Thermothielavioides terrestris</name>
    <dbReference type="NCBI Taxonomy" id="2587410"/>
    <lineage>
        <taxon>Eukaryota</taxon>
        <taxon>Fungi</taxon>
        <taxon>Dikarya</taxon>
        <taxon>Ascomycota</taxon>
        <taxon>Pezizomycotina</taxon>
        <taxon>Sordariomycetes</taxon>
        <taxon>Sordariomycetidae</taxon>
        <taxon>Sordariales</taxon>
        <taxon>Chaetomiaceae</taxon>
        <taxon>Thermothielavioides</taxon>
    </lineage>
</organism>
<dbReference type="InterPro" id="IPR022185">
    <property type="entry name" value="DUF3712"/>
</dbReference>
<dbReference type="EMBL" id="OUUZ01000004">
    <property type="protein sequence ID" value="SPQ20406.1"/>
    <property type="molecule type" value="Genomic_DNA"/>
</dbReference>
<dbReference type="InterPro" id="IPR046368">
    <property type="entry name" value="Tag1"/>
</dbReference>
<accession>A0A3S4EVS9</accession>
<evidence type="ECO:0000313" key="4">
    <source>
        <dbReference type="Proteomes" id="UP000289323"/>
    </source>
</evidence>
<evidence type="ECO:0000313" key="3">
    <source>
        <dbReference type="EMBL" id="SPQ20406.1"/>
    </source>
</evidence>
<dbReference type="PANTHER" id="PTHR35895:SF2">
    <property type="match status" value="1"/>
</dbReference>
<proteinExistence type="predicted"/>
<keyword evidence="2" id="KW-1133">Transmembrane helix</keyword>
<dbReference type="PANTHER" id="PTHR35895">
    <property type="entry name" value="CHROMOSOME 16, WHOLE GENOME SHOTGUN SEQUENCE"/>
    <property type="match status" value="1"/>
</dbReference>
<reference evidence="3 4" key="1">
    <citation type="submission" date="2018-04" db="EMBL/GenBank/DDBJ databases">
        <authorList>
            <person name="Huttner S."/>
            <person name="Dainat J."/>
        </authorList>
    </citation>
    <scope>NUCLEOTIDE SEQUENCE [LARGE SCALE GENOMIC DNA]</scope>
</reference>
<feature type="region of interest" description="Disordered" evidence="1">
    <location>
        <begin position="1"/>
        <end position="21"/>
    </location>
</feature>
<gene>
    <name evidence="3" type="ORF">TT172_LOCUS2825</name>
</gene>
<evidence type="ECO:0000256" key="1">
    <source>
        <dbReference type="SAM" id="MobiDB-lite"/>
    </source>
</evidence>